<evidence type="ECO:0000256" key="1">
    <source>
        <dbReference type="ARBA" id="ARBA00004141"/>
    </source>
</evidence>
<gene>
    <name evidence="10" type="ORF">WCD58_29815</name>
</gene>
<keyword evidence="7 10" id="KW-0407">Ion channel</keyword>
<dbReference type="GO" id="GO:0034220">
    <property type="term" value="P:monoatomic ion transmembrane transport"/>
    <property type="evidence" value="ECO:0007669"/>
    <property type="project" value="UniProtKB-KW"/>
</dbReference>
<evidence type="ECO:0000256" key="5">
    <source>
        <dbReference type="ARBA" id="ARBA00023065"/>
    </source>
</evidence>
<evidence type="ECO:0000256" key="4">
    <source>
        <dbReference type="ARBA" id="ARBA00022989"/>
    </source>
</evidence>
<evidence type="ECO:0000256" key="6">
    <source>
        <dbReference type="ARBA" id="ARBA00023136"/>
    </source>
</evidence>
<dbReference type="InterPro" id="IPR028325">
    <property type="entry name" value="VG_K_chnl"/>
</dbReference>
<keyword evidence="6 8" id="KW-0472">Membrane</keyword>
<feature type="domain" description="Potassium channel" evidence="9">
    <location>
        <begin position="24"/>
        <end position="98"/>
    </location>
</feature>
<evidence type="ECO:0000313" key="11">
    <source>
        <dbReference type="Proteomes" id="UP001369736"/>
    </source>
</evidence>
<dbReference type="PRINTS" id="PR00169">
    <property type="entry name" value="KCHANNEL"/>
</dbReference>
<evidence type="ECO:0000256" key="2">
    <source>
        <dbReference type="ARBA" id="ARBA00022448"/>
    </source>
</evidence>
<dbReference type="Proteomes" id="UP001369736">
    <property type="component" value="Unassembled WGS sequence"/>
</dbReference>
<protein>
    <submittedName>
        <fullName evidence="10">Potassium channel family protein</fullName>
    </submittedName>
</protein>
<evidence type="ECO:0000259" key="9">
    <source>
        <dbReference type="Pfam" id="PF07885"/>
    </source>
</evidence>
<keyword evidence="3 8" id="KW-0812">Transmembrane</keyword>
<name>A0ABU8MG47_9PSEU</name>
<dbReference type="PANTHER" id="PTHR11537:SF254">
    <property type="entry name" value="POTASSIUM VOLTAGE-GATED CHANNEL PROTEIN SHAB"/>
    <property type="match status" value="1"/>
</dbReference>
<evidence type="ECO:0000256" key="8">
    <source>
        <dbReference type="SAM" id="Phobius"/>
    </source>
</evidence>
<feature type="transmembrane region" description="Helical" evidence="8">
    <location>
        <begin position="15"/>
        <end position="35"/>
    </location>
</feature>
<evidence type="ECO:0000256" key="3">
    <source>
        <dbReference type="ARBA" id="ARBA00022692"/>
    </source>
</evidence>
<evidence type="ECO:0000313" key="10">
    <source>
        <dbReference type="EMBL" id="MEJ2865388.1"/>
    </source>
</evidence>
<reference evidence="10 11" key="1">
    <citation type="submission" date="2024-03" db="EMBL/GenBank/DDBJ databases">
        <title>Actinomycetospora sp. OC33-EN07, a novel actinomycete isolated from wild orchid (Aerides multiflora).</title>
        <authorList>
            <person name="Suriyachadkun C."/>
        </authorList>
    </citation>
    <scope>NUCLEOTIDE SEQUENCE [LARGE SCALE GENOMIC DNA]</scope>
    <source>
        <strain evidence="10 11">OC33-EN07</strain>
    </source>
</reference>
<sequence length="150" mass="16588">MWFWPKGDRLTPRRAVQMIVLATVSVVLVAGPAVWLTDRRDFPTLGLAWWWALQTATTIGYGDIVPHTVLGRVVGAVLMVESTAFIAIVTAGITSALVNRARREDLADGLPTADGDLDTRLDELDERLARIERALRRLEEGSRSDRAPPE</sequence>
<comment type="subcellular location">
    <subcellularLocation>
        <location evidence="1">Membrane</location>
        <topology evidence="1">Multi-pass membrane protein</topology>
    </subcellularLocation>
</comment>
<accession>A0ABU8MG47</accession>
<dbReference type="Gene3D" id="1.10.287.70">
    <property type="match status" value="1"/>
</dbReference>
<dbReference type="InterPro" id="IPR013099">
    <property type="entry name" value="K_chnl_dom"/>
</dbReference>
<dbReference type="EMBL" id="JBBEGM010000017">
    <property type="protein sequence ID" value="MEJ2865388.1"/>
    <property type="molecule type" value="Genomic_DNA"/>
</dbReference>
<dbReference type="RefSeq" id="WP_337706759.1">
    <property type="nucleotide sequence ID" value="NZ_JBBEGM010000017.1"/>
</dbReference>
<organism evidence="10 11">
    <name type="scientific">Actinomycetospora flava</name>
    <dbReference type="NCBI Taxonomy" id="3129232"/>
    <lineage>
        <taxon>Bacteria</taxon>
        <taxon>Bacillati</taxon>
        <taxon>Actinomycetota</taxon>
        <taxon>Actinomycetes</taxon>
        <taxon>Pseudonocardiales</taxon>
        <taxon>Pseudonocardiaceae</taxon>
        <taxon>Actinomycetospora</taxon>
    </lineage>
</organism>
<feature type="transmembrane region" description="Helical" evidence="8">
    <location>
        <begin position="42"/>
        <end position="61"/>
    </location>
</feature>
<dbReference type="PANTHER" id="PTHR11537">
    <property type="entry name" value="VOLTAGE-GATED POTASSIUM CHANNEL"/>
    <property type="match status" value="1"/>
</dbReference>
<keyword evidence="2" id="KW-0813">Transport</keyword>
<keyword evidence="4 8" id="KW-1133">Transmembrane helix</keyword>
<proteinExistence type="predicted"/>
<comment type="caution">
    <text evidence="10">The sequence shown here is derived from an EMBL/GenBank/DDBJ whole genome shotgun (WGS) entry which is preliminary data.</text>
</comment>
<feature type="transmembrane region" description="Helical" evidence="8">
    <location>
        <begin position="73"/>
        <end position="98"/>
    </location>
</feature>
<keyword evidence="5" id="KW-0406">Ion transport</keyword>
<keyword evidence="11" id="KW-1185">Reference proteome</keyword>
<dbReference type="Pfam" id="PF07885">
    <property type="entry name" value="Ion_trans_2"/>
    <property type="match status" value="1"/>
</dbReference>
<dbReference type="SUPFAM" id="SSF81324">
    <property type="entry name" value="Voltage-gated potassium channels"/>
    <property type="match status" value="1"/>
</dbReference>
<evidence type="ECO:0000256" key="7">
    <source>
        <dbReference type="ARBA" id="ARBA00023303"/>
    </source>
</evidence>